<protein>
    <submittedName>
        <fullName evidence="2">Uncharacterized protein</fullName>
    </submittedName>
</protein>
<comment type="caution">
    <text evidence="2">The sequence shown here is derived from an EMBL/GenBank/DDBJ whole genome shotgun (WGS) entry which is preliminary data.</text>
</comment>
<keyword evidence="1" id="KW-0812">Transmembrane</keyword>
<dbReference type="EMBL" id="AZMM01011436">
    <property type="protein sequence ID" value="ETJ34137.1"/>
    <property type="molecule type" value="Genomic_DNA"/>
</dbReference>
<reference evidence="2" key="1">
    <citation type="submission" date="2013-12" db="EMBL/GenBank/DDBJ databases">
        <title>A Varibaculum cambriense genome reconstructed from a premature infant gut community with otherwise low bacterial novelty that shifts toward anaerobic metabolism during the third week of life.</title>
        <authorList>
            <person name="Brown C.T."/>
            <person name="Sharon I."/>
            <person name="Thomas B.C."/>
            <person name="Castelle C.J."/>
            <person name="Morowitz M.J."/>
            <person name="Banfield J.F."/>
        </authorList>
    </citation>
    <scope>NUCLEOTIDE SEQUENCE</scope>
</reference>
<organism evidence="2">
    <name type="scientific">human gut metagenome</name>
    <dbReference type="NCBI Taxonomy" id="408170"/>
    <lineage>
        <taxon>unclassified sequences</taxon>
        <taxon>metagenomes</taxon>
        <taxon>organismal metagenomes</taxon>
    </lineage>
</organism>
<name>W1XV85_9ZZZZ</name>
<sequence>ICVVFSHWLFKLHRILPDEILSEYLEVTLFILGLVLLGIGVFREIKDRRIKISQNKEAK</sequence>
<evidence type="ECO:0000313" key="2">
    <source>
        <dbReference type="EMBL" id="ETJ34137.1"/>
    </source>
</evidence>
<dbReference type="AlphaFoldDB" id="W1XV85"/>
<evidence type="ECO:0000256" key="1">
    <source>
        <dbReference type="SAM" id="Phobius"/>
    </source>
</evidence>
<accession>W1XV85</accession>
<keyword evidence="1" id="KW-1133">Transmembrane helix</keyword>
<proteinExistence type="predicted"/>
<keyword evidence="1" id="KW-0472">Membrane</keyword>
<feature type="non-terminal residue" evidence="2">
    <location>
        <position position="1"/>
    </location>
</feature>
<gene>
    <name evidence="2" type="ORF">Q604_UNBC11436G0002</name>
</gene>
<feature type="transmembrane region" description="Helical" evidence="1">
    <location>
        <begin position="24"/>
        <end position="42"/>
    </location>
</feature>